<dbReference type="Proteomes" id="UP001596504">
    <property type="component" value="Unassembled WGS sequence"/>
</dbReference>
<feature type="transmembrane region" description="Helical" evidence="11">
    <location>
        <begin position="113"/>
        <end position="135"/>
    </location>
</feature>
<evidence type="ECO:0000256" key="5">
    <source>
        <dbReference type="ARBA" id="ARBA00022692"/>
    </source>
</evidence>
<evidence type="ECO:0000256" key="11">
    <source>
        <dbReference type="HAMAP-Rule" id="MF_01844"/>
    </source>
</evidence>
<dbReference type="EMBL" id="JBHTCJ010000001">
    <property type="protein sequence ID" value="MFC7339936.1"/>
    <property type="molecule type" value="Genomic_DNA"/>
</dbReference>
<gene>
    <name evidence="11 12" type="primary">nhaA</name>
    <name evidence="12" type="ORF">ACFQRI_00820</name>
</gene>
<feature type="transmembrane region" description="Helical" evidence="11">
    <location>
        <begin position="279"/>
        <end position="300"/>
    </location>
</feature>
<dbReference type="InterPro" id="IPR004670">
    <property type="entry name" value="NhaA"/>
</dbReference>
<keyword evidence="7 11" id="KW-0915">Sodium</keyword>
<feature type="transmembrane region" description="Helical" evidence="11">
    <location>
        <begin position="352"/>
        <end position="371"/>
    </location>
</feature>
<comment type="catalytic activity">
    <reaction evidence="11">
        <text>Na(+)(in) + 2 H(+)(out) = Na(+)(out) + 2 H(+)(in)</text>
        <dbReference type="Rhea" id="RHEA:29251"/>
        <dbReference type="ChEBI" id="CHEBI:15378"/>
        <dbReference type="ChEBI" id="CHEBI:29101"/>
    </reaction>
</comment>
<keyword evidence="5 11" id="KW-0812">Transmembrane</keyword>
<comment type="similarity">
    <text evidence="11">Belongs to the NhaA Na(+)/H(+) (TC 2.A.33) antiporter family.</text>
</comment>
<organism evidence="12 13">
    <name type="scientific">Saccharopolyspora griseoalba</name>
    <dbReference type="NCBI Taxonomy" id="1431848"/>
    <lineage>
        <taxon>Bacteria</taxon>
        <taxon>Bacillati</taxon>
        <taxon>Actinomycetota</taxon>
        <taxon>Actinomycetes</taxon>
        <taxon>Pseudonocardiales</taxon>
        <taxon>Pseudonocardiaceae</taxon>
        <taxon>Saccharopolyspora</taxon>
    </lineage>
</organism>
<dbReference type="Pfam" id="PF06965">
    <property type="entry name" value="Na_H_antiport_1"/>
    <property type="match status" value="1"/>
</dbReference>
<evidence type="ECO:0000256" key="7">
    <source>
        <dbReference type="ARBA" id="ARBA00023053"/>
    </source>
</evidence>
<keyword evidence="4 11" id="KW-1003">Cell membrane</keyword>
<comment type="function">
    <text evidence="11">Na(+)/H(+) antiporter that extrudes sodium in exchange for external protons.</text>
</comment>
<protein>
    <recommendedName>
        <fullName evidence="11">Na(+)/H(+) antiporter NhaA</fullName>
    </recommendedName>
    <alternativeName>
        <fullName evidence="11">Sodium/proton antiporter NhaA</fullName>
    </alternativeName>
</protein>
<dbReference type="HAMAP" id="MF_01844">
    <property type="entry name" value="NhaA"/>
    <property type="match status" value="1"/>
</dbReference>
<keyword evidence="8 11" id="KW-0406">Ion transport</keyword>
<keyword evidence="10 11" id="KW-0739">Sodium transport</keyword>
<feature type="transmembrane region" description="Helical" evidence="11">
    <location>
        <begin position="144"/>
        <end position="165"/>
    </location>
</feature>
<dbReference type="RefSeq" id="WP_380662951.1">
    <property type="nucleotide sequence ID" value="NZ_JBHTCJ010000001.1"/>
</dbReference>
<evidence type="ECO:0000256" key="8">
    <source>
        <dbReference type="ARBA" id="ARBA00023065"/>
    </source>
</evidence>
<proteinExistence type="inferred from homology"/>
<accession>A0ABW2LGM7</accession>
<keyword evidence="9 11" id="KW-0472">Membrane</keyword>
<feature type="transmembrane region" description="Helical" evidence="11">
    <location>
        <begin position="90"/>
        <end position="107"/>
    </location>
</feature>
<feature type="transmembrane region" description="Helical" evidence="11">
    <location>
        <begin position="246"/>
        <end position="267"/>
    </location>
</feature>
<feature type="transmembrane region" description="Helical" evidence="11">
    <location>
        <begin position="171"/>
        <end position="191"/>
    </location>
</feature>
<evidence type="ECO:0000256" key="1">
    <source>
        <dbReference type="ARBA" id="ARBA00004429"/>
    </source>
</evidence>
<evidence type="ECO:0000313" key="12">
    <source>
        <dbReference type="EMBL" id="MFC7339936.1"/>
    </source>
</evidence>
<feature type="transmembrane region" description="Helical" evidence="11">
    <location>
        <begin position="320"/>
        <end position="340"/>
    </location>
</feature>
<keyword evidence="2 11" id="KW-0813">Transport</keyword>
<evidence type="ECO:0000256" key="10">
    <source>
        <dbReference type="ARBA" id="ARBA00023201"/>
    </source>
</evidence>
<comment type="subcellular location">
    <subcellularLocation>
        <location evidence="1">Cell inner membrane</location>
        <topology evidence="1">Multi-pass membrane protein</topology>
    </subcellularLocation>
    <subcellularLocation>
        <location evidence="11">Cell membrane</location>
        <topology evidence="11">Multi-pass membrane protein</topology>
    </subcellularLocation>
</comment>
<keyword evidence="6 11" id="KW-1133">Transmembrane helix</keyword>
<keyword evidence="13" id="KW-1185">Reference proteome</keyword>
<dbReference type="Gene3D" id="1.20.1530.10">
    <property type="entry name" value="Na+/H+ antiporter like domain"/>
    <property type="match status" value="1"/>
</dbReference>
<reference evidence="13" key="1">
    <citation type="journal article" date="2019" name="Int. J. Syst. Evol. Microbiol.">
        <title>The Global Catalogue of Microorganisms (GCM) 10K type strain sequencing project: providing services to taxonomists for standard genome sequencing and annotation.</title>
        <authorList>
            <consortium name="The Broad Institute Genomics Platform"/>
            <consortium name="The Broad Institute Genome Sequencing Center for Infectious Disease"/>
            <person name="Wu L."/>
            <person name="Ma J."/>
        </authorList>
    </citation>
    <scope>NUCLEOTIDE SEQUENCE [LARGE SCALE GENOMIC DNA]</scope>
    <source>
        <strain evidence="13">WLHS5</strain>
    </source>
</reference>
<name>A0ABW2LGM7_9PSEU</name>
<comment type="caution">
    <text evidence="12">The sequence shown here is derived from an EMBL/GenBank/DDBJ whole genome shotgun (WGS) entry which is preliminary data.</text>
</comment>
<dbReference type="InterPro" id="IPR023171">
    <property type="entry name" value="Na/H_antiporter_dom_sf"/>
</dbReference>
<evidence type="ECO:0000313" key="13">
    <source>
        <dbReference type="Proteomes" id="UP001596504"/>
    </source>
</evidence>
<dbReference type="NCBIfam" id="TIGR00773">
    <property type="entry name" value="NhaA"/>
    <property type="match status" value="1"/>
</dbReference>
<evidence type="ECO:0000256" key="6">
    <source>
        <dbReference type="ARBA" id="ARBA00022989"/>
    </source>
</evidence>
<evidence type="ECO:0000256" key="4">
    <source>
        <dbReference type="ARBA" id="ARBA00022475"/>
    </source>
</evidence>
<evidence type="ECO:0000256" key="3">
    <source>
        <dbReference type="ARBA" id="ARBA00022449"/>
    </source>
</evidence>
<feature type="transmembrane region" description="Helical" evidence="11">
    <location>
        <begin position="203"/>
        <end position="226"/>
    </location>
</feature>
<dbReference type="PANTHER" id="PTHR30341:SF0">
    <property type="entry name" value="NA(+)_H(+) ANTIPORTER NHAA"/>
    <property type="match status" value="1"/>
</dbReference>
<evidence type="ECO:0000256" key="2">
    <source>
        <dbReference type="ARBA" id="ARBA00022448"/>
    </source>
</evidence>
<evidence type="ECO:0000256" key="9">
    <source>
        <dbReference type="ARBA" id="ARBA00023136"/>
    </source>
</evidence>
<sequence length="384" mass="39382">MRAESSGGVLLVIAAVVALIWANSAAADGYLQFWGQKITLGAGDFAVTHDLGHWVNDGLMVIFFFVIGLEIKRELAVGELRDRRAATLPAVAALGGVVVPGLLYALIAEGEAIRGWGIPMATDIAFAVGVLALLGKHVSAGAKLFLLSVAIVDDILAIAIIAIFYTDRLSMLWLLGTIVGLLVCVAMRRLGISSPWAYVPIGVVVWFATLESGVHATLAGVALGLLTPAGEVRGRKVLDTLEHDLHPVSAFLVVPIFALANAGVPLGDGALAAAYANSATWAVITGLVLGKIIGISGGAYLASGLRWGTLPQGMHPWEVFGVAALGGIGFTVSLFITDLAFADASLVSDAKVGILTASVIAALIGVIALIVSPRAGGGGSGREA</sequence>
<keyword evidence="3 11" id="KW-0050">Antiport</keyword>
<feature type="transmembrane region" description="Helical" evidence="11">
    <location>
        <begin position="51"/>
        <end position="69"/>
    </location>
</feature>
<dbReference type="PANTHER" id="PTHR30341">
    <property type="entry name" value="SODIUM ION/PROTON ANTIPORTER NHAA-RELATED"/>
    <property type="match status" value="1"/>
</dbReference>